<gene>
    <name evidence="1" type="ORF">CJD36_012685</name>
</gene>
<evidence type="ECO:0000313" key="2">
    <source>
        <dbReference type="Proteomes" id="UP000239872"/>
    </source>
</evidence>
<protein>
    <submittedName>
        <fullName evidence="1">Uncharacterized protein</fullName>
    </submittedName>
</protein>
<comment type="caution">
    <text evidence="1">The sequence shown here is derived from an EMBL/GenBank/DDBJ whole genome shotgun (WGS) entry which is preliminary data.</text>
</comment>
<dbReference type="OrthoDB" id="851130at2"/>
<evidence type="ECO:0000313" key="1">
    <source>
        <dbReference type="EMBL" id="PQJ10820.1"/>
    </source>
</evidence>
<dbReference type="RefSeq" id="WP_105039547.1">
    <property type="nucleotide sequence ID" value="NZ_PPSL01000003.1"/>
</dbReference>
<name>A0A2S7SV77_9BACT</name>
<dbReference type="AlphaFoldDB" id="A0A2S7SV77"/>
<proteinExistence type="predicted"/>
<sequence>MSKDAAGKKHWTKDFRNDKIAEHMTIASIFSIKNTRVEYPKYTGDIISDTIGQTTFIQFDSSRIYLYPGAENFKNIFVSGLVSPKMIYCILDSSCRVPSGVRAFSVETGLPVNTRRYGWSGYSFSISSFDLLTNVKSNGNQRRFRFPVHFDGFGNAICIFFLELTNEHANLTTDLNTFIQKSKVTLIKQGWVEI</sequence>
<reference evidence="1 2" key="1">
    <citation type="submission" date="2018-01" db="EMBL/GenBank/DDBJ databases">
        <title>A novel member of the phylum Bacteroidetes isolated from glacier ice.</title>
        <authorList>
            <person name="Liu Q."/>
            <person name="Xin Y.-H."/>
        </authorList>
    </citation>
    <scope>NUCLEOTIDE SEQUENCE [LARGE SCALE GENOMIC DNA]</scope>
    <source>
        <strain evidence="1 2">RB1R16</strain>
    </source>
</reference>
<organism evidence="1 2">
    <name type="scientific">Flavipsychrobacter stenotrophus</name>
    <dbReference type="NCBI Taxonomy" id="2077091"/>
    <lineage>
        <taxon>Bacteria</taxon>
        <taxon>Pseudomonadati</taxon>
        <taxon>Bacteroidota</taxon>
        <taxon>Chitinophagia</taxon>
        <taxon>Chitinophagales</taxon>
        <taxon>Chitinophagaceae</taxon>
        <taxon>Flavipsychrobacter</taxon>
    </lineage>
</organism>
<accession>A0A2S7SV77</accession>
<keyword evidence="2" id="KW-1185">Reference proteome</keyword>
<dbReference type="Proteomes" id="UP000239872">
    <property type="component" value="Unassembled WGS sequence"/>
</dbReference>
<dbReference type="EMBL" id="PPSL01000003">
    <property type="protein sequence ID" value="PQJ10820.1"/>
    <property type="molecule type" value="Genomic_DNA"/>
</dbReference>